<dbReference type="Proteomes" id="UP000184428">
    <property type="component" value="Unassembled WGS sequence"/>
</dbReference>
<reference evidence="2 3" key="1">
    <citation type="submission" date="2016-12" db="EMBL/GenBank/DDBJ databases">
        <authorList>
            <person name="Song W.-J."/>
            <person name="Kurnit D.M."/>
        </authorList>
    </citation>
    <scope>NUCLEOTIDE SEQUENCE [LARGE SCALE GENOMIC DNA]</scope>
    <source>
        <strain evidence="2 3">DSM 43162</strain>
    </source>
</reference>
<dbReference type="AlphaFoldDB" id="A0A1M7UXU8"/>
<feature type="region of interest" description="Disordered" evidence="1">
    <location>
        <begin position="1"/>
        <end position="20"/>
    </location>
</feature>
<accession>A0A1M7UXU8</accession>
<dbReference type="OrthoDB" id="4267413at2"/>
<sequence>MSDRPLTASIEVTGPADTDAQEMDELAHSLRQDLLDVDGIDDARPATAGPAPTGTKAGEALQVGALAVSMAPVALQGVIDVVRHWSSRRPVRKVSVTIGDDTLTLEGATVAQQEQLVAAFLDRHGDRGE</sequence>
<organism evidence="2 3">
    <name type="scientific">Geodermatophilus obscurus</name>
    <dbReference type="NCBI Taxonomy" id="1861"/>
    <lineage>
        <taxon>Bacteria</taxon>
        <taxon>Bacillati</taxon>
        <taxon>Actinomycetota</taxon>
        <taxon>Actinomycetes</taxon>
        <taxon>Geodermatophilales</taxon>
        <taxon>Geodermatophilaceae</taxon>
        <taxon>Geodermatophilus</taxon>
    </lineage>
</organism>
<dbReference type="RefSeq" id="WP_083606489.1">
    <property type="nucleotide sequence ID" value="NZ_FRDM01000037.1"/>
</dbReference>
<proteinExistence type="predicted"/>
<gene>
    <name evidence="2" type="ORF">SAMN05660350_04256</name>
</gene>
<name>A0A1M7UXU8_9ACTN</name>
<evidence type="ECO:0000313" key="3">
    <source>
        <dbReference type="Proteomes" id="UP000184428"/>
    </source>
</evidence>
<evidence type="ECO:0000256" key="1">
    <source>
        <dbReference type="SAM" id="MobiDB-lite"/>
    </source>
</evidence>
<dbReference type="EMBL" id="FRDM01000037">
    <property type="protein sequence ID" value="SHN87861.1"/>
    <property type="molecule type" value="Genomic_DNA"/>
</dbReference>
<dbReference type="Pfam" id="PF19953">
    <property type="entry name" value="EACC1"/>
    <property type="match status" value="1"/>
</dbReference>
<dbReference type="InterPro" id="IPR045428">
    <property type="entry name" value="EACC1"/>
</dbReference>
<protein>
    <submittedName>
        <fullName evidence="2">Uncharacterized protein</fullName>
    </submittedName>
</protein>
<evidence type="ECO:0000313" key="2">
    <source>
        <dbReference type="EMBL" id="SHN87861.1"/>
    </source>
</evidence>